<evidence type="ECO:0000313" key="3">
    <source>
        <dbReference type="Proteomes" id="UP000222542"/>
    </source>
</evidence>
<protein>
    <submittedName>
        <fullName evidence="2">Uncharacterized protein</fullName>
    </submittedName>
</protein>
<reference evidence="2 3" key="1">
    <citation type="journal article" date="2014" name="Nat. Genet.">
        <title>Genome sequence of the hot pepper provides insights into the evolution of pungency in Capsicum species.</title>
        <authorList>
            <person name="Kim S."/>
            <person name="Park M."/>
            <person name="Yeom S.I."/>
            <person name="Kim Y.M."/>
            <person name="Lee J.M."/>
            <person name="Lee H.A."/>
            <person name="Seo E."/>
            <person name="Choi J."/>
            <person name="Cheong K."/>
            <person name="Kim K.T."/>
            <person name="Jung K."/>
            <person name="Lee G.W."/>
            <person name="Oh S.K."/>
            <person name="Bae C."/>
            <person name="Kim S.B."/>
            <person name="Lee H.Y."/>
            <person name="Kim S.Y."/>
            <person name="Kim M.S."/>
            <person name="Kang B.C."/>
            <person name="Jo Y.D."/>
            <person name="Yang H.B."/>
            <person name="Jeong H.J."/>
            <person name="Kang W.H."/>
            <person name="Kwon J.K."/>
            <person name="Shin C."/>
            <person name="Lim J.Y."/>
            <person name="Park J.H."/>
            <person name="Huh J.H."/>
            <person name="Kim J.S."/>
            <person name="Kim B.D."/>
            <person name="Cohen O."/>
            <person name="Paran I."/>
            <person name="Suh M.C."/>
            <person name="Lee S.B."/>
            <person name="Kim Y.K."/>
            <person name="Shin Y."/>
            <person name="Noh S.J."/>
            <person name="Park J."/>
            <person name="Seo Y.S."/>
            <person name="Kwon S.Y."/>
            <person name="Kim H.A."/>
            <person name="Park J.M."/>
            <person name="Kim H.J."/>
            <person name="Choi S.B."/>
            <person name="Bosland P.W."/>
            <person name="Reeves G."/>
            <person name="Jo S.H."/>
            <person name="Lee B.W."/>
            <person name="Cho H.T."/>
            <person name="Choi H.S."/>
            <person name="Lee M.S."/>
            <person name="Yu Y."/>
            <person name="Do Choi Y."/>
            <person name="Park B.S."/>
            <person name="van Deynze A."/>
            <person name="Ashrafi H."/>
            <person name="Hill T."/>
            <person name="Kim W.T."/>
            <person name="Pai H.S."/>
            <person name="Ahn H.K."/>
            <person name="Yeam I."/>
            <person name="Giovannoni J.J."/>
            <person name="Rose J.K."/>
            <person name="Sorensen I."/>
            <person name="Lee S.J."/>
            <person name="Kim R.W."/>
            <person name="Choi I.Y."/>
            <person name="Choi B.S."/>
            <person name="Lim J.S."/>
            <person name="Lee Y.H."/>
            <person name="Choi D."/>
        </authorList>
    </citation>
    <scope>NUCLEOTIDE SEQUENCE [LARGE SCALE GENOMIC DNA]</scope>
    <source>
        <strain evidence="3">cv. CM334</strain>
    </source>
</reference>
<dbReference type="AlphaFoldDB" id="A0A2G2ZV39"/>
<keyword evidence="3" id="KW-1185">Reference proteome</keyword>
<feature type="compositionally biased region" description="Basic and acidic residues" evidence="1">
    <location>
        <begin position="108"/>
        <end position="118"/>
    </location>
</feature>
<gene>
    <name evidence="2" type="ORF">T459_07949</name>
</gene>
<accession>A0A2G2ZV39</accession>
<evidence type="ECO:0000256" key="1">
    <source>
        <dbReference type="SAM" id="MobiDB-lite"/>
    </source>
</evidence>
<organism evidence="2 3">
    <name type="scientific">Capsicum annuum</name>
    <name type="common">Capsicum pepper</name>
    <dbReference type="NCBI Taxonomy" id="4072"/>
    <lineage>
        <taxon>Eukaryota</taxon>
        <taxon>Viridiplantae</taxon>
        <taxon>Streptophyta</taxon>
        <taxon>Embryophyta</taxon>
        <taxon>Tracheophyta</taxon>
        <taxon>Spermatophyta</taxon>
        <taxon>Magnoliopsida</taxon>
        <taxon>eudicotyledons</taxon>
        <taxon>Gunneridae</taxon>
        <taxon>Pentapetalae</taxon>
        <taxon>asterids</taxon>
        <taxon>lamiids</taxon>
        <taxon>Solanales</taxon>
        <taxon>Solanaceae</taxon>
        <taxon>Solanoideae</taxon>
        <taxon>Capsiceae</taxon>
        <taxon>Capsicum</taxon>
    </lineage>
</organism>
<reference evidence="2 3" key="2">
    <citation type="journal article" date="2017" name="Genome Biol.">
        <title>New reference genome sequences of hot pepper reveal the massive evolution of plant disease-resistance genes by retroduplication.</title>
        <authorList>
            <person name="Kim S."/>
            <person name="Park J."/>
            <person name="Yeom S.I."/>
            <person name="Kim Y.M."/>
            <person name="Seo E."/>
            <person name="Kim K.T."/>
            <person name="Kim M.S."/>
            <person name="Lee J.M."/>
            <person name="Cheong K."/>
            <person name="Shin H.S."/>
            <person name="Kim S.B."/>
            <person name="Han K."/>
            <person name="Lee J."/>
            <person name="Park M."/>
            <person name="Lee H.A."/>
            <person name="Lee H.Y."/>
            <person name="Lee Y."/>
            <person name="Oh S."/>
            <person name="Lee J.H."/>
            <person name="Choi E."/>
            <person name="Choi E."/>
            <person name="Lee S.E."/>
            <person name="Jeon J."/>
            <person name="Kim H."/>
            <person name="Choi G."/>
            <person name="Song H."/>
            <person name="Lee J."/>
            <person name="Lee S.C."/>
            <person name="Kwon J.K."/>
            <person name="Lee H.Y."/>
            <person name="Koo N."/>
            <person name="Hong Y."/>
            <person name="Kim R.W."/>
            <person name="Kang W.H."/>
            <person name="Huh J.H."/>
            <person name="Kang B.C."/>
            <person name="Yang T.J."/>
            <person name="Lee Y.H."/>
            <person name="Bennetzen J.L."/>
            <person name="Choi D."/>
        </authorList>
    </citation>
    <scope>NUCLEOTIDE SEQUENCE [LARGE SCALE GENOMIC DNA]</scope>
    <source>
        <strain evidence="3">cv. CM334</strain>
    </source>
</reference>
<dbReference type="EMBL" id="AYRZ02000003">
    <property type="protein sequence ID" value="PHT85843.1"/>
    <property type="molecule type" value="Genomic_DNA"/>
</dbReference>
<dbReference type="Proteomes" id="UP000222542">
    <property type="component" value="Unassembled WGS sequence"/>
</dbReference>
<comment type="caution">
    <text evidence="2">The sequence shown here is derived from an EMBL/GenBank/DDBJ whole genome shotgun (WGS) entry which is preliminary data.</text>
</comment>
<name>A0A2G2ZV39_CAPAN</name>
<feature type="region of interest" description="Disordered" evidence="1">
    <location>
        <begin position="69"/>
        <end position="118"/>
    </location>
</feature>
<evidence type="ECO:0000313" key="2">
    <source>
        <dbReference type="EMBL" id="PHT85843.1"/>
    </source>
</evidence>
<proteinExistence type="predicted"/>
<dbReference type="Gramene" id="PHT85843">
    <property type="protein sequence ID" value="PHT85843"/>
    <property type="gene ID" value="T459_07949"/>
</dbReference>
<sequence length="118" mass="13196">MVFDESSSWWSSDKEVLPESDVLKDVVQSSQIQLGLGKAKDADNKDNIEEGVAQYPWKTGVYQQPCEQAEPSGVETPTQLRKSTRFRKPNSKYGNAAIVEEEGANEPKTFEEASQDQK</sequence>